<protein>
    <submittedName>
        <fullName evidence="4">Mammalian cell entry protein</fullName>
    </submittedName>
</protein>
<reference evidence="4" key="1">
    <citation type="submission" date="2020-07" db="EMBL/GenBank/DDBJ databases">
        <authorList>
            <person name="Pettersson B.M.F."/>
            <person name="Behra P.R.K."/>
            <person name="Ramesh M."/>
            <person name="Das S."/>
            <person name="Dasgupta S."/>
            <person name="Kirsebom L.A."/>
        </authorList>
    </citation>
    <scope>NUCLEOTIDE SEQUENCE</scope>
    <source>
        <strain evidence="4">DSM 44615</strain>
    </source>
</reference>
<comment type="subcellular location">
    <subcellularLocation>
        <location evidence="1">Membrane</location>
    </subcellularLocation>
</comment>
<organism evidence="4 5">
    <name type="scientific">[Mycobacterium] manitobense</name>
    <dbReference type="NCBI Taxonomy" id="190147"/>
    <lineage>
        <taxon>Bacteria</taxon>
        <taxon>Bacillati</taxon>
        <taxon>Actinomycetota</taxon>
        <taxon>Actinomycetes</taxon>
        <taxon>Mycobacteriales</taxon>
        <taxon>Mycobacteriaceae</taxon>
        <taxon>Mycolicibacterium</taxon>
    </lineage>
</organism>
<reference evidence="4" key="2">
    <citation type="journal article" date="2022" name="BMC Genomics">
        <title>Comparative genome analysis of mycobacteria focusing on tRNA and non-coding RNA.</title>
        <authorList>
            <person name="Behra P.R.K."/>
            <person name="Pettersson B.M.F."/>
            <person name="Ramesh M."/>
            <person name="Das S."/>
            <person name="Dasgupta S."/>
            <person name="Kirsebom L.A."/>
        </authorList>
    </citation>
    <scope>NUCLEOTIDE SEQUENCE</scope>
    <source>
        <strain evidence="4">DSM 44615</strain>
    </source>
</reference>
<accession>A0A9X2YLV3</accession>
<dbReference type="PANTHER" id="PTHR37042">
    <property type="entry name" value="OUTER MEMBRANE PROTEIN RV1973"/>
    <property type="match status" value="1"/>
</dbReference>
<name>A0A9X2YLV3_9MYCO</name>
<feature type="transmembrane region" description="Helical" evidence="3">
    <location>
        <begin position="20"/>
        <end position="40"/>
    </location>
</feature>
<dbReference type="Proteomes" id="UP001140293">
    <property type="component" value="Unassembled WGS sequence"/>
</dbReference>
<keyword evidence="3" id="KW-1133">Transmembrane helix</keyword>
<evidence type="ECO:0000313" key="4">
    <source>
        <dbReference type="EMBL" id="MCV7169596.1"/>
    </source>
</evidence>
<evidence type="ECO:0000313" key="5">
    <source>
        <dbReference type="Proteomes" id="UP001140293"/>
    </source>
</evidence>
<keyword evidence="3" id="KW-0812">Transmembrane</keyword>
<evidence type="ECO:0000256" key="3">
    <source>
        <dbReference type="SAM" id="Phobius"/>
    </source>
</evidence>
<evidence type="ECO:0000256" key="2">
    <source>
        <dbReference type="ARBA" id="ARBA00023136"/>
    </source>
</evidence>
<dbReference type="EMBL" id="JACKSJ010000051">
    <property type="protein sequence ID" value="MCV7169596.1"/>
    <property type="molecule type" value="Genomic_DNA"/>
</dbReference>
<dbReference type="AlphaFoldDB" id="A0A9X2YLV3"/>
<dbReference type="GO" id="GO:0016020">
    <property type="term" value="C:membrane"/>
    <property type="evidence" value="ECO:0007669"/>
    <property type="project" value="UniProtKB-SubCell"/>
</dbReference>
<proteinExistence type="predicted"/>
<keyword evidence="5" id="KW-1185">Reference proteome</keyword>
<keyword evidence="2 3" id="KW-0472">Membrane</keyword>
<evidence type="ECO:0000256" key="1">
    <source>
        <dbReference type="ARBA" id="ARBA00004370"/>
    </source>
</evidence>
<gene>
    <name evidence="4" type="ORF">H7I41_06635</name>
</gene>
<sequence>MAVDADPADAVTQKVRPQPAALPIVLTVVALTAVTGWLGYRVVEDHRHAQHRESLLAAAREGAVSLTTIRHQQVEADVRRVLDAATGDFRADFEQRSPAFIDIVKQVQSDSQGSVTESAVEAQEGGAARILVTVAVNTTTRDGGPAEPRNWRMRLDVKDTDDGPKVADVEFVP</sequence>
<dbReference type="RefSeq" id="WP_264011788.1">
    <property type="nucleotide sequence ID" value="NZ_JACKSJ010000051.1"/>
</dbReference>
<dbReference type="PANTHER" id="PTHR37042:SF4">
    <property type="entry name" value="OUTER MEMBRANE PROTEIN RV1973"/>
    <property type="match status" value="1"/>
</dbReference>
<comment type="caution">
    <text evidence="4">The sequence shown here is derived from an EMBL/GenBank/DDBJ whole genome shotgun (WGS) entry which is preliminary data.</text>
</comment>